<reference evidence="3" key="1">
    <citation type="journal article" date="2019" name="Int. J. Syst. Evol. Microbiol.">
        <title>The Global Catalogue of Microorganisms (GCM) 10K type strain sequencing project: providing services to taxonomists for standard genome sequencing and annotation.</title>
        <authorList>
            <consortium name="The Broad Institute Genomics Platform"/>
            <consortium name="The Broad Institute Genome Sequencing Center for Infectious Disease"/>
            <person name="Wu L."/>
            <person name="Ma J."/>
        </authorList>
    </citation>
    <scope>NUCLEOTIDE SEQUENCE [LARGE SCALE GENOMIC DNA]</scope>
    <source>
        <strain evidence="3">JCM 14326</strain>
    </source>
</reference>
<feature type="chain" id="PRO_5047161242" description="Peptidase inhibitor family I36" evidence="1">
    <location>
        <begin position="37"/>
        <end position="561"/>
    </location>
</feature>
<name>A0ABP4ZT47_9MICO</name>
<evidence type="ECO:0008006" key="4">
    <source>
        <dbReference type="Google" id="ProtNLM"/>
    </source>
</evidence>
<keyword evidence="3" id="KW-1185">Reference proteome</keyword>
<dbReference type="RefSeq" id="WP_344104863.1">
    <property type="nucleotide sequence ID" value="NZ_BAAANL010000007.1"/>
</dbReference>
<dbReference type="Pfam" id="PF03995">
    <property type="entry name" value="Inhibitor_I36"/>
    <property type="match status" value="1"/>
</dbReference>
<gene>
    <name evidence="2" type="ORF">GCM10009751_32230</name>
</gene>
<feature type="signal peptide" evidence="1">
    <location>
        <begin position="1"/>
        <end position="36"/>
    </location>
</feature>
<evidence type="ECO:0000313" key="3">
    <source>
        <dbReference type="Proteomes" id="UP001501094"/>
    </source>
</evidence>
<organism evidence="2 3">
    <name type="scientific">Myceligenerans crystallogenes</name>
    <dbReference type="NCBI Taxonomy" id="316335"/>
    <lineage>
        <taxon>Bacteria</taxon>
        <taxon>Bacillati</taxon>
        <taxon>Actinomycetota</taxon>
        <taxon>Actinomycetes</taxon>
        <taxon>Micrococcales</taxon>
        <taxon>Promicromonosporaceae</taxon>
        <taxon>Myceligenerans</taxon>
    </lineage>
</organism>
<dbReference type="Proteomes" id="UP001501094">
    <property type="component" value="Unassembled WGS sequence"/>
</dbReference>
<evidence type="ECO:0000313" key="2">
    <source>
        <dbReference type="EMBL" id="GAA1870694.1"/>
    </source>
</evidence>
<evidence type="ECO:0000256" key="1">
    <source>
        <dbReference type="SAM" id="SignalP"/>
    </source>
</evidence>
<comment type="caution">
    <text evidence="2">The sequence shown here is derived from an EMBL/GenBank/DDBJ whole genome shotgun (WGS) entry which is preliminary data.</text>
</comment>
<dbReference type="EMBL" id="BAAANL010000007">
    <property type="protein sequence ID" value="GAA1870694.1"/>
    <property type="molecule type" value="Genomic_DNA"/>
</dbReference>
<accession>A0ABP4ZT47</accession>
<sequence>MVRTRIRAWKAFAAGAALIGSLVLATALGAPAQAAARDGVCETGEFCYYFNSDHAGSVSDHPATDLGDYGTDPATCYVFRTAGRAGYGECIKNNAASVWNRTGKPVRVHYNSSFGGTYQEIAAGGQVNLNATLKNNNASHRFGPFVAAPSSRASYYVSIQDTAWAYDTGCSMGRADAGQAGTQTHVVVLAFGKTTLGADGVHRLSYFGGTDRGLGSAGAMAVAMGKGYDACTGADTASRLRVGLGTSNYPGSAVTSAAGADLARAARDAAADLASYPQATVWGANDFEAWGAGSGLNQQSRNWLDGYNAVSGRPPLVNFGSADGCPSSSVPAAGSCNDGLSADTIWYVSTRGAARPLPEIYTTSGTQAGQWKNLSLYAYGKGAAMTFPGVMAQHGACVQRGGCSGTDNTPATAWLQLNQQLDADSRTAGDPGAPTDIFWQESLAAFSADAVGPRSATELRAAWPAGIFQDAEAPARGAEFRGVNRWVGHSGGRALTVWAGRSGQDASLGRVLVADAGRADAVVDLPGAGALRVVAARGTVLELIDEHGARHRFDAVARTFS</sequence>
<keyword evidence="1" id="KW-0732">Signal</keyword>
<proteinExistence type="predicted"/>
<protein>
    <recommendedName>
        <fullName evidence="4">Peptidase inhibitor family I36</fullName>
    </recommendedName>
</protein>